<dbReference type="Proteomes" id="UP000003529">
    <property type="component" value="Unassembled WGS sequence"/>
</dbReference>
<keyword evidence="2" id="KW-1185">Reference proteome</keyword>
<accession>C4FMF3</accession>
<sequence length="39" mass="4653">MPNVEPRANVIAKDKDNLFSFIEKAPFKLYLYKINYNTF</sequence>
<reference evidence="1" key="1">
    <citation type="submission" date="2009-04" db="EMBL/GenBank/DDBJ databases">
        <authorList>
            <person name="Weinstock G."/>
            <person name="Sodergren E."/>
            <person name="Clifton S."/>
            <person name="Fulton L."/>
            <person name="Fulton B."/>
            <person name="Courtney L."/>
            <person name="Fronick C."/>
            <person name="Harrison M."/>
            <person name="Strong C."/>
            <person name="Farmer C."/>
            <person name="Delahaunty K."/>
            <person name="Markovic C."/>
            <person name="Hall O."/>
            <person name="Minx P."/>
            <person name="Tomlinson C."/>
            <person name="Mitreva M."/>
            <person name="Nelson J."/>
            <person name="Hou S."/>
            <person name="Wollam A."/>
            <person name="Pepin K.H."/>
            <person name="Johnson M."/>
            <person name="Bhonagiri V."/>
            <person name="Nash W.E."/>
            <person name="Warren W."/>
            <person name="Chinwalla A."/>
            <person name="Mardis E.R."/>
            <person name="Wilson R.K."/>
        </authorList>
    </citation>
    <scope>NUCLEOTIDE SEQUENCE [LARGE SCALE GENOMIC DNA]</scope>
    <source>
        <strain evidence="1">ATCC 17748</strain>
    </source>
</reference>
<evidence type="ECO:0000313" key="2">
    <source>
        <dbReference type="Proteomes" id="UP000003529"/>
    </source>
</evidence>
<dbReference type="EMBL" id="ACIK02000004">
    <property type="protein sequence ID" value="EEP66182.1"/>
    <property type="molecule type" value="Genomic_DNA"/>
</dbReference>
<evidence type="ECO:0000313" key="1">
    <source>
        <dbReference type="EMBL" id="EEP66182.1"/>
    </source>
</evidence>
<comment type="caution">
    <text evidence="1">The sequence shown here is derived from an EMBL/GenBank/DDBJ whole genome shotgun (WGS) entry which is preliminary data.</text>
</comment>
<organism evidence="1 2">
    <name type="scientific">Veillonella dispar ATCC 17748</name>
    <dbReference type="NCBI Taxonomy" id="546273"/>
    <lineage>
        <taxon>Bacteria</taxon>
        <taxon>Bacillati</taxon>
        <taxon>Bacillota</taxon>
        <taxon>Negativicutes</taxon>
        <taxon>Veillonellales</taxon>
        <taxon>Veillonellaceae</taxon>
        <taxon>Veillonella</taxon>
    </lineage>
</organism>
<proteinExistence type="predicted"/>
<name>C4FMF3_9FIRM</name>
<dbReference type="HOGENOM" id="CLU_3318802_0_0_9"/>
<gene>
    <name evidence="1" type="ORF">VEIDISOL_00247</name>
</gene>
<protein>
    <submittedName>
        <fullName evidence="1">Uncharacterized protein</fullName>
    </submittedName>
</protein>
<dbReference type="AlphaFoldDB" id="C4FMF3"/>